<sequence length="173" mass="18898">MNPYTVLILLVAGERLAELAVARRNTTWSLARGGVEFGRGHYPTMVVLHTGLLIGCLAESQLAHRAFLPALGWPMLALALGAQALRWWCISTLGPRWNTRVIVVPGLPLVAAGPYRLLKHPNYLAVVVEGVALPLVHSAWLTALCFTLLNLPLLATRLRCETLALRRCVPEPA</sequence>
<reference evidence="7" key="1">
    <citation type="journal article" date="2019" name="Int. J. Syst. Evol. Microbiol.">
        <title>The Global Catalogue of Microorganisms (GCM) 10K type strain sequencing project: providing services to taxonomists for standard genome sequencing and annotation.</title>
        <authorList>
            <consortium name="The Broad Institute Genomics Platform"/>
            <consortium name="The Broad Institute Genome Sequencing Center for Infectious Disease"/>
            <person name="Wu L."/>
            <person name="Ma J."/>
        </authorList>
    </citation>
    <scope>NUCLEOTIDE SEQUENCE [LARGE SCALE GENOMIC DNA]</scope>
    <source>
        <strain evidence="7">JCM 4594</strain>
    </source>
</reference>
<evidence type="ECO:0000256" key="1">
    <source>
        <dbReference type="ARBA" id="ARBA00004141"/>
    </source>
</evidence>
<dbReference type="Pfam" id="PF04140">
    <property type="entry name" value="ICMT"/>
    <property type="match status" value="1"/>
</dbReference>
<evidence type="ECO:0000256" key="5">
    <source>
        <dbReference type="SAM" id="Phobius"/>
    </source>
</evidence>
<dbReference type="GO" id="GO:0032259">
    <property type="term" value="P:methylation"/>
    <property type="evidence" value="ECO:0007669"/>
    <property type="project" value="UniProtKB-KW"/>
</dbReference>
<organism evidence="6 7">
    <name type="scientific">Streptomyces xanthochromogenes</name>
    <dbReference type="NCBI Taxonomy" id="67384"/>
    <lineage>
        <taxon>Bacteria</taxon>
        <taxon>Bacillati</taxon>
        <taxon>Actinomycetota</taxon>
        <taxon>Actinomycetes</taxon>
        <taxon>Kitasatosporales</taxon>
        <taxon>Streptomycetaceae</taxon>
        <taxon>Streptomyces</taxon>
    </lineage>
</organism>
<comment type="caution">
    <text evidence="6">The sequence shown here is derived from an EMBL/GenBank/DDBJ whole genome shotgun (WGS) entry which is preliminary data.</text>
</comment>
<dbReference type="GO" id="GO:0008168">
    <property type="term" value="F:methyltransferase activity"/>
    <property type="evidence" value="ECO:0007669"/>
    <property type="project" value="UniProtKB-KW"/>
</dbReference>
<feature type="transmembrane region" description="Helical" evidence="5">
    <location>
        <begin position="123"/>
        <end position="149"/>
    </location>
</feature>
<dbReference type="EMBL" id="BMUU01000006">
    <property type="protein sequence ID" value="GGY41128.1"/>
    <property type="molecule type" value="Genomic_DNA"/>
</dbReference>
<dbReference type="Gene3D" id="1.20.120.1630">
    <property type="match status" value="1"/>
</dbReference>
<feature type="transmembrane region" description="Helical" evidence="5">
    <location>
        <begin position="70"/>
        <end position="88"/>
    </location>
</feature>
<comment type="subcellular location">
    <subcellularLocation>
        <location evidence="1">Membrane</location>
        <topology evidence="1">Multi-pass membrane protein</topology>
    </subcellularLocation>
</comment>
<keyword evidence="6" id="KW-0808">Transferase</keyword>
<gene>
    <name evidence="6" type="ORF">GCM10010326_39080</name>
</gene>
<keyword evidence="2 5" id="KW-0812">Transmembrane</keyword>
<name>A0ABQ3ABX2_9ACTN</name>
<accession>A0ABQ3ABX2</accession>
<evidence type="ECO:0000313" key="7">
    <source>
        <dbReference type="Proteomes" id="UP000600946"/>
    </source>
</evidence>
<evidence type="ECO:0000256" key="2">
    <source>
        <dbReference type="ARBA" id="ARBA00022692"/>
    </source>
</evidence>
<keyword evidence="3 5" id="KW-1133">Transmembrane helix</keyword>
<evidence type="ECO:0000256" key="4">
    <source>
        <dbReference type="ARBA" id="ARBA00023136"/>
    </source>
</evidence>
<dbReference type="RefSeq" id="WP_190027786.1">
    <property type="nucleotide sequence ID" value="NZ_BMUU01000006.1"/>
</dbReference>
<protein>
    <submittedName>
        <fullName evidence="6">Isoprenylcysteine carboxyl methyltransferase</fullName>
    </submittedName>
</protein>
<keyword evidence="7" id="KW-1185">Reference proteome</keyword>
<evidence type="ECO:0000256" key="3">
    <source>
        <dbReference type="ARBA" id="ARBA00022989"/>
    </source>
</evidence>
<evidence type="ECO:0000313" key="6">
    <source>
        <dbReference type="EMBL" id="GGY41128.1"/>
    </source>
</evidence>
<keyword evidence="6" id="KW-0489">Methyltransferase</keyword>
<keyword evidence="4 5" id="KW-0472">Membrane</keyword>
<dbReference type="GeneID" id="96291850"/>
<dbReference type="Proteomes" id="UP000600946">
    <property type="component" value="Unassembled WGS sequence"/>
</dbReference>
<proteinExistence type="predicted"/>
<dbReference type="InterPro" id="IPR007269">
    <property type="entry name" value="ICMT_MeTrfase"/>
</dbReference>